<dbReference type="InterPro" id="IPR058245">
    <property type="entry name" value="NreC/VraR/RcsB-like_REC"/>
</dbReference>
<evidence type="ECO:0000256" key="3">
    <source>
        <dbReference type="PROSITE-ProRule" id="PRU00169"/>
    </source>
</evidence>
<dbReference type="Gene3D" id="3.40.50.2300">
    <property type="match status" value="1"/>
</dbReference>
<dbReference type="PROSITE" id="PS50110">
    <property type="entry name" value="RESPONSE_REGULATORY"/>
    <property type="match status" value="1"/>
</dbReference>
<dbReference type="Gene3D" id="1.10.10.10">
    <property type="entry name" value="Winged helix-like DNA-binding domain superfamily/Winged helix DNA-binding domain"/>
    <property type="match status" value="1"/>
</dbReference>
<evidence type="ECO:0000313" key="11">
    <source>
        <dbReference type="Proteomes" id="UP000374630"/>
    </source>
</evidence>
<sequence>MLTCWSILLSACAGPSVAGGMVPHADSDAMHNAATASDDAIVAHARDAMMPGLPVMVRSFVDCRLDGLPFGLLPRLWDSLIPWERMCVPVDECLRGQGGGGMATIAIVDNDRFTRRALRGLLEDSGLCDVLWERSDGLVAEQLVMRPESRPDLLLLDMSLGDVSGVEVCRAIRRRSAGVRILGITAFPPRLYAPDLASAGAQGLVTKDVDEELLAGVRAVLDNRTYCPSVPGVRFDTASAAFRRVNGVANGVSGGAVNGGREIGQEGGQGRGPGAGPDCGVSSTAAASILTDRETALLEGYARTGSYKAIARELGVTDSTARNTMTRIKRKLGVSSTAAAILAWRDLNAWMGGPR</sequence>
<dbReference type="SUPFAM" id="SSF46894">
    <property type="entry name" value="C-terminal effector domain of the bipartite response regulators"/>
    <property type="match status" value="1"/>
</dbReference>
<dbReference type="InterPro" id="IPR001789">
    <property type="entry name" value="Sig_transdc_resp-reg_receiver"/>
</dbReference>
<evidence type="ECO:0000256" key="5">
    <source>
        <dbReference type="SAM" id="SignalP"/>
    </source>
</evidence>
<organism evidence="9 10">
    <name type="scientific">Bifidobacterium vespertilionis</name>
    <dbReference type="NCBI Taxonomy" id="2562524"/>
    <lineage>
        <taxon>Bacteria</taxon>
        <taxon>Bacillati</taxon>
        <taxon>Actinomycetota</taxon>
        <taxon>Actinomycetes</taxon>
        <taxon>Bifidobacteriales</taxon>
        <taxon>Bifidobacteriaceae</taxon>
        <taxon>Bifidobacterium</taxon>
    </lineage>
</organism>
<dbReference type="PANTHER" id="PTHR43214">
    <property type="entry name" value="TWO-COMPONENT RESPONSE REGULATOR"/>
    <property type="match status" value="1"/>
</dbReference>
<evidence type="ECO:0000256" key="2">
    <source>
        <dbReference type="ARBA" id="ARBA00023125"/>
    </source>
</evidence>
<dbReference type="InterPro" id="IPR036388">
    <property type="entry name" value="WH-like_DNA-bd_sf"/>
</dbReference>
<proteinExistence type="predicted"/>
<feature type="compositionally biased region" description="Gly residues" evidence="4">
    <location>
        <begin position="259"/>
        <end position="277"/>
    </location>
</feature>
<dbReference type="InterPro" id="IPR016032">
    <property type="entry name" value="Sig_transdc_resp-reg_C-effctor"/>
</dbReference>
<dbReference type="OrthoDB" id="3240412at2"/>
<gene>
    <name evidence="9" type="ORF">EM848_09770</name>
    <name evidence="8" type="ORF">EMO90_11010</name>
</gene>
<dbReference type="EMBL" id="RZNZ01000019">
    <property type="protein sequence ID" value="KAA8816881.1"/>
    <property type="molecule type" value="Genomic_DNA"/>
</dbReference>
<keyword evidence="2" id="KW-0238">DNA-binding</keyword>
<dbReference type="InterPro" id="IPR000792">
    <property type="entry name" value="Tscrpt_reg_LuxR_C"/>
</dbReference>
<dbReference type="CDD" id="cd17535">
    <property type="entry name" value="REC_NarL-like"/>
    <property type="match status" value="1"/>
</dbReference>
<dbReference type="GO" id="GO:0006355">
    <property type="term" value="P:regulation of DNA-templated transcription"/>
    <property type="evidence" value="ECO:0007669"/>
    <property type="project" value="InterPro"/>
</dbReference>
<evidence type="ECO:0000256" key="1">
    <source>
        <dbReference type="ARBA" id="ARBA00022553"/>
    </source>
</evidence>
<evidence type="ECO:0000313" key="9">
    <source>
        <dbReference type="EMBL" id="KAA8821880.1"/>
    </source>
</evidence>
<dbReference type="PROSITE" id="PS50043">
    <property type="entry name" value="HTH_LUXR_2"/>
    <property type="match status" value="1"/>
</dbReference>
<dbReference type="SUPFAM" id="SSF52172">
    <property type="entry name" value="CheY-like"/>
    <property type="match status" value="1"/>
</dbReference>
<evidence type="ECO:0000313" key="8">
    <source>
        <dbReference type="EMBL" id="KAA8816881.1"/>
    </source>
</evidence>
<dbReference type="Pfam" id="PF00196">
    <property type="entry name" value="GerE"/>
    <property type="match status" value="1"/>
</dbReference>
<dbReference type="EMBL" id="RZOA01000022">
    <property type="protein sequence ID" value="KAA8821880.1"/>
    <property type="molecule type" value="Genomic_DNA"/>
</dbReference>
<keyword evidence="5" id="KW-0732">Signal</keyword>
<feature type="domain" description="Response regulatory" evidence="7">
    <location>
        <begin position="104"/>
        <end position="222"/>
    </location>
</feature>
<dbReference type="Proteomes" id="UP000374630">
    <property type="component" value="Unassembled WGS sequence"/>
</dbReference>
<dbReference type="Pfam" id="PF00072">
    <property type="entry name" value="Response_reg"/>
    <property type="match status" value="1"/>
</dbReference>
<dbReference type="InterPro" id="IPR011006">
    <property type="entry name" value="CheY-like_superfamily"/>
</dbReference>
<dbReference type="GO" id="GO:0003677">
    <property type="term" value="F:DNA binding"/>
    <property type="evidence" value="ECO:0007669"/>
    <property type="project" value="UniProtKB-KW"/>
</dbReference>
<evidence type="ECO:0000259" key="6">
    <source>
        <dbReference type="PROSITE" id="PS50043"/>
    </source>
</evidence>
<dbReference type="SMART" id="SM00421">
    <property type="entry name" value="HTH_LUXR"/>
    <property type="match status" value="1"/>
</dbReference>
<keyword evidence="1 3" id="KW-0597">Phosphoprotein</keyword>
<dbReference type="PANTHER" id="PTHR43214:SF43">
    <property type="entry name" value="TWO-COMPONENT RESPONSE REGULATOR"/>
    <property type="match status" value="1"/>
</dbReference>
<protein>
    <submittedName>
        <fullName evidence="9">Response regulator transcription factor</fullName>
    </submittedName>
</protein>
<accession>A0A5J5DT50</accession>
<evidence type="ECO:0000313" key="10">
    <source>
        <dbReference type="Proteomes" id="UP000345527"/>
    </source>
</evidence>
<dbReference type="AlphaFoldDB" id="A0A5J5DT50"/>
<dbReference type="InterPro" id="IPR039420">
    <property type="entry name" value="WalR-like"/>
</dbReference>
<name>A0A5J5DT50_9BIFI</name>
<keyword evidence="11" id="KW-1185">Reference proteome</keyword>
<dbReference type="Proteomes" id="UP000345527">
    <property type="component" value="Unassembled WGS sequence"/>
</dbReference>
<feature type="region of interest" description="Disordered" evidence="4">
    <location>
        <begin position="259"/>
        <end position="278"/>
    </location>
</feature>
<comment type="caution">
    <text evidence="9">The sequence shown here is derived from an EMBL/GenBank/DDBJ whole genome shotgun (WGS) entry which is preliminary data.</text>
</comment>
<feature type="chain" id="PRO_5039256268" evidence="5">
    <location>
        <begin position="19"/>
        <end position="355"/>
    </location>
</feature>
<dbReference type="SMART" id="SM00448">
    <property type="entry name" value="REC"/>
    <property type="match status" value="1"/>
</dbReference>
<reference evidence="10 11" key="1">
    <citation type="journal article" date="2019" name="Syst. Appl. Microbiol.">
        <title>Characterization of Bifidobacterium species in feaces of the Egyptian fruit bat: Description of B. vespertilionis sp. nov. and B. rousetti sp. nov.</title>
        <authorList>
            <person name="Modesto M."/>
            <person name="Satti M."/>
            <person name="Watanabe K."/>
            <person name="Puglisi E."/>
            <person name="Morelli L."/>
            <person name="Huang C.-H."/>
            <person name="Liou J.-S."/>
            <person name="Miyashita M."/>
            <person name="Tamura T."/>
            <person name="Saito S."/>
            <person name="Mori K."/>
            <person name="Huang L."/>
            <person name="Sciavilla P."/>
            <person name="Sandri C."/>
            <person name="Spiezio C."/>
            <person name="Vitali F."/>
            <person name="Cavalieri D."/>
            <person name="Perpetuini G."/>
            <person name="Tofalo R."/>
            <person name="Bonetti A."/>
            <person name="Arita M."/>
            <person name="Mattarelli P."/>
        </authorList>
    </citation>
    <scope>NUCLEOTIDE SEQUENCE [LARGE SCALE GENOMIC DNA]</scope>
    <source>
        <strain evidence="8 11">RST16</strain>
        <strain evidence="9 10">RST8</strain>
    </source>
</reference>
<evidence type="ECO:0000259" key="7">
    <source>
        <dbReference type="PROSITE" id="PS50110"/>
    </source>
</evidence>
<feature type="modified residue" description="4-aspartylphosphate" evidence="3">
    <location>
        <position position="157"/>
    </location>
</feature>
<evidence type="ECO:0000256" key="4">
    <source>
        <dbReference type="SAM" id="MobiDB-lite"/>
    </source>
</evidence>
<feature type="domain" description="HTH luxR-type" evidence="6">
    <location>
        <begin position="283"/>
        <end position="348"/>
    </location>
</feature>
<feature type="signal peptide" evidence="5">
    <location>
        <begin position="1"/>
        <end position="18"/>
    </location>
</feature>
<dbReference type="GO" id="GO:0000160">
    <property type="term" value="P:phosphorelay signal transduction system"/>
    <property type="evidence" value="ECO:0007669"/>
    <property type="project" value="InterPro"/>
</dbReference>